<comment type="caution">
    <text evidence="3">The sequence shown here is derived from an EMBL/GenBank/DDBJ whole genome shotgun (WGS) entry which is preliminary data.</text>
</comment>
<dbReference type="RefSeq" id="WP_183617775.1">
    <property type="nucleotide sequence ID" value="NZ_JACIDY010000007.1"/>
</dbReference>
<protein>
    <recommendedName>
        <fullName evidence="2">Ice-binding protein C-terminal domain-containing protein</fullName>
    </recommendedName>
</protein>
<dbReference type="NCBIfam" id="TIGR02595">
    <property type="entry name" value="PEP_CTERM"/>
    <property type="match status" value="1"/>
</dbReference>
<evidence type="ECO:0000313" key="3">
    <source>
        <dbReference type="EMBL" id="MBB3941161.1"/>
    </source>
</evidence>
<dbReference type="PROSITE" id="PS51257">
    <property type="entry name" value="PROKAR_LIPOPROTEIN"/>
    <property type="match status" value="1"/>
</dbReference>
<dbReference type="Pfam" id="PF07589">
    <property type="entry name" value="PEP-CTERM"/>
    <property type="match status" value="1"/>
</dbReference>
<dbReference type="EMBL" id="JACIDY010000007">
    <property type="protein sequence ID" value="MBB3941161.1"/>
    <property type="molecule type" value="Genomic_DNA"/>
</dbReference>
<dbReference type="AlphaFoldDB" id="A0A7W6FZC2"/>
<reference evidence="3 4" key="1">
    <citation type="submission" date="2020-08" db="EMBL/GenBank/DDBJ databases">
        <title>Genomic Encyclopedia of Type Strains, Phase IV (KMG-IV): sequencing the most valuable type-strain genomes for metagenomic binning, comparative biology and taxonomic classification.</title>
        <authorList>
            <person name="Goeker M."/>
        </authorList>
    </citation>
    <scope>NUCLEOTIDE SEQUENCE [LARGE SCALE GENOMIC DNA]</scope>
    <source>
        <strain evidence="3 4">DSM 27568</strain>
    </source>
</reference>
<evidence type="ECO:0000313" key="4">
    <source>
        <dbReference type="Proteomes" id="UP000561459"/>
    </source>
</evidence>
<keyword evidence="1" id="KW-0732">Signal</keyword>
<dbReference type="InterPro" id="IPR013424">
    <property type="entry name" value="Ice-binding_C"/>
</dbReference>
<proteinExistence type="predicted"/>
<keyword evidence="4" id="KW-1185">Reference proteome</keyword>
<organism evidence="3 4">
    <name type="scientific">Novosphingobium fluoreni</name>
    <dbReference type="NCBI Taxonomy" id="1391222"/>
    <lineage>
        <taxon>Bacteria</taxon>
        <taxon>Pseudomonadati</taxon>
        <taxon>Pseudomonadota</taxon>
        <taxon>Alphaproteobacteria</taxon>
        <taxon>Sphingomonadales</taxon>
        <taxon>Sphingomonadaceae</taxon>
        <taxon>Novosphingobium</taxon>
    </lineage>
</organism>
<feature type="chain" id="PRO_5030769314" description="Ice-binding protein C-terminal domain-containing protein" evidence="1">
    <location>
        <begin position="26"/>
        <end position="82"/>
    </location>
</feature>
<feature type="domain" description="Ice-binding protein C-terminal" evidence="2">
    <location>
        <begin position="56"/>
        <end position="77"/>
    </location>
</feature>
<dbReference type="Proteomes" id="UP000561459">
    <property type="component" value="Unassembled WGS sequence"/>
</dbReference>
<sequence length="82" mass="8021">MIRKTFLTAAVSLGVALSITAPAHASWWGGGCKFKCGGSSTSGGTTTGGTSGGTKVPEPGMLGLMGAGLVGLAIARRKARKG</sequence>
<name>A0A7W6FZC2_9SPHN</name>
<evidence type="ECO:0000259" key="2">
    <source>
        <dbReference type="Pfam" id="PF07589"/>
    </source>
</evidence>
<accession>A0A7W6FZC2</accession>
<feature type="signal peptide" evidence="1">
    <location>
        <begin position="1"/>
        <end position="25"/>
    </location>
</feature>
<gene>
    <name evidence="3" type="ORF">GGR39_002829</name>
</gene>
<evidence type="ECO:0000256" key="1">
    <source>
        <dbReference type="SAM" id="SignalP"/>
    </source>
</evidence>